<sequence>MLSKKFFSDGETPGPAATSGITMDAIKTAAVRPVTAFSFNEACTSSLDLGLGFGRPTLFPGLFGVEIFRGCYFAFLS</sequence>
<proteinExistence type="predicted"/>
<keyword evidence="2" id="KW-1185">Reference proteome</keyword>
<protein>
    <submittedName>
        <fullName evidence="1">Uncharacterized protein</fullName>
    </submittedName>
</protein>
<evidence type="ECO:0000313" key="1">
    <source>
        <dbReference type="EMBL" id="EXB74873.1"/>
    </source>
</evidence>
<gene>
    <name evidence="1" type="ORF">L484_018581</name>
</gene>
<dbReference type="EMBL" id="KE344662">
    <property type="protein sequence ID" value="EXB74873.1"/>
    <property type="molecule type" value="Genomic_DNA"/>
</dbReference>
<evidence type="ECO:0000313" key="2">
    <source>
        <dbReference type="Proteomes" id="UP000030645"/>
    </source>
</evidence>
<organism evidence="1 2">
    <name type="scientific">Morus notabilis</name>
    <dbReference type="NCBI Taxonomy" id="981085"/>
    <lineage>
        <taxon>Eukaryota</taxon>
        <taxon>Viridiplantae</taxon>
        <taxon>Streptophyta</taxon>
        <taxon>Embryophyta</taxon>
        <taxon>Tracheophyta</taxon>
        <taxon>Spermatophyta</taxon>
        <taxon>Magnoliopsida</taxon>
        <taxon>eudicotyledons</taxon>
        <taxon>Gunneridae</taxon>
        <taxon>Pentapetalae</taxon>
        <taxon>rosids</taxon>
        <taxon>fabids</taxon>
        <taxon>Rosales</taxon>
        <taxon>Moraceae</taxon>
        <taxon>Moreae</taxon>
        <taxon>Morus</taxon>
    </lineage>
</organism>
<dbReference type="AlphaFoldDB" id="W9R6W3"/>
<name>W9R6W3_9ROSA</name>
<dbReference type="Proteomes" id="UP000030645">
    <property type="component" value="Unassembled WGS sequence"/>
</dbReference>
<accession>W9R6W3</accession>
<reference evidence="2" key="1">
    <citation type="submission" date="2013-01" db="EMBL/GenBank/DDBJ databases">
        <title>Draft Genome Sequence of a Mulberry Tree, Morus notabilis C.K. Schneid.</title>
        <authorList>
            <person name="He N."/>
            <person name="Zhao S."/>
        </authorList>
    </citation>
    <scope>NUCLEOTIDE SEQUENCE</scope>
</reference>